<feature type="region of interest" description="Disordered" evidence="9">
    <location>
        <begin position="631"/>
        <end position="735"/>
    </location>
</feature>
<comment type="pathway">
    <text evidence="2 8">One-carbon metabolism; tetrahydrofolate interconversion.</text>
</comment>
<dbReference type="InterPro" id="IPR053806">
    <property type="entry name" value="MTHFR_C"/>
</dbReference>
<dbReference type="InterPro" id="IPR003171">
    <property type="entry name" value="Mehydrof_redctse-like"/>
</dbReference>
<dbReference type="GO" id="GO:0005829">
    <property type="term" value="C:cytosol"/>
    <property type="evidence" value="ECO:0007669"/>
    <property type="project" value="TreeGrafter"/>
</dbReference>
<dbReference type="SUPFAM" id="SSF51730">
    <property type="entry name" value="FAD-linked oxidoreductase"/>
    <property type="match status" value="1"/>
</dbReference>
<dbReference type="InterPro" id="IPR004621">
    <property type="entry name" value="Fadh2_euk"/>
</dbReference>
<evidence type="ECO:0000256" key="2">
    <source>
        <dbReference type="ARBA" id="ARBA00004777"/>
    </source>
</evidence>
<dbReference type="NCBIfam" id="TIGR00677">
    <property type="entry name" value="fadh2_euk"/>
    <property type="match status" value="1"/>
</dbReference>
<comment type="cofactor">
    <cofactor evidence="1">
        <name>FAD</name>
        <dbReference type="ChEBI" id="CHEBI:57692"/>
    </cofactor>
</comment>
<evidence type="ECO:0000256" key="9">
    <source>
        <dbReference type="SAM" id="MobiDB-lite"/>
    </source>
</evidence>
<dbReference type="AlphaFoldDB" id="A0A8K0JPW8"/>
<accession>A0A8K0JPW8</accession>
<dbReference type="GO" id="GO:0004489">
    <property type="term" value="F:methylenetetrahydrofolate reductase [NAD(P)H] activity"/>
    <property type="evidence" value="ECO:0007669"/>
    <property type="project" value="InterPro"/>
</dbReference>
<dbReference type="PANTHER" id="PTHR45754">
    <property type="entry name" value="METHYLENETETRAHYDROFOLATE REDUCTASE"/>
    <property type="match status" value="1"/>
</dbReference>
<sequence length="788" mass="87217">MKISQKFELAAKEDRVLWSFEYFPPRTAQGLQNLYDRIERMRELGPEFIDITWGAGGKNSDLTLNLVQVCQQTIGMETCMHLCCTEMPEAKVKESLRIAKEHGCQNILALRGDPPHGQSEWKPTPGGFSKAIDLVKYIRAEYGDYFDVAVAGFPQGHPETADGEDDKRQEIEFLKAKVDAGANFIFTQMFYDVNIFIDWVKRVRAAGITVPIVPGIMPIQSWQKFMTWVKRENIIVPQHFWDVLNPVQDNDEAVRAVGIKLVAQMCRDILDCGLGIRGLHLYTLNLEKGARMLLEELKMEASREQVHPLPWRPSLAPKRRGEAIRPIFWANRQQSYLSRTEDWDEFPNGRWGDSRSPAYGDLDGYPVKIDVPGNDALELWGEPKQFSDITALFAKFCRNELKALPWSSQPASKETSVIDQQLAKMNELGYLTINSQPAVDGARSEDATHGWGPAGGYVYQKAYLEFFVAPALLDELVKRIEKDPRITYYAVNRQGDLRTNTHSEGPNAVTWGVFPGKEIIQPTIVEAVSFIAWKDEAFELGMQWASLYEEGSTSRQLIKDVMNDSYLVNIVANDFKDGLSIFEPFQLHRATPTVVNKATNGVSNAVSSATKTVAGAAGAVVNGVSSLVNGSASATEKTNGHVNGQTNGHSDKKTNSAQTNGQKDSVYEVTNEDAVPPTAGQPKANGSNSNQTEGRDSTVSQPKVESRPVSEPEAKDSAVNHGTGAGPAPKASKSLDELFDSVPLFMRETPSADGEENETLEALKSLIFDGTPDGKDGLIEDIWLSVPR</sequence>
<dbReference type="GO" id="GO:0071949">
    <property type="term" value="F:FAD binding"/>
    <property type="evidence" value="ECO:0007669"/>
    <property type="project" value="TreeGrafter"/>
</dbReference>
<dbReference type="InterPro" id="IPR029041">
    <property type="entry name" value="FAD-linked_oxidoreductase-like"/>
</dbReference>
<dbReference type="UniPathway" id="UPA00193"/>
<evidence type="ECO:0000256" key="3">
    <source>
        <dbReference type="ARBA" id="ARBA00006743"/>
    </source>
</evidence>
<feature type="compositionally biased region" description="Polar residues" evidence="9">
    <location>
        <begin position="684"/>
        <end position="703"/>
    </location>
</feature>
<feature type="compositionally biased region" description="Basic and acidic residues" evidence="9">
    <location>
        <begin position="704"/>
        <end position="718"/>
    </location>
</feature>
<proteinExistence type="inferred from homology"/>
<evidence type="ECO:0000259" key="10">
    <source>
        <dbReference type="Pfam" id="PF21895"/>
    </source>
</evidence>
<dbReference type="EMBL" id="JABELV010000027">
    <property type="protein sequence ID" value="KAG7562677.1"/>
    <property type="molecule type" value="Genomic_DNA"/>
</dbReference>
<evidence type="ECO:0000313" key="11">
    <source>
        <dbReference type="EMBL" id="KAG7562677.1"/>
    </source>
</evidence>
<evidence type="ECO:0000256" key="1">
    <source>
        <dbReference type="ARBA" id="ARBA00001974"/>
    </source>
</evidence>
<keyword evidence="5" id="KW-0274">FAD</keyword>
<comment type="similarity">
    <text evidence="3">Belongs to the methylenetetrahydrofolate reductase family.</text>
</comment>
<feature type="domain" description="MTHFR SAM-binding regulatory" evidence="10">
    <location>
        <begin position="308"/>
        <end position="576"/>
    </location>
</feature>
<gene>
    <name evidence="11" type="ORF">FFLO_01837</name>
</gene>
<reference evidence="11" key="1">
    <citation type="submission" date="2020-04" db="EMBL/GenBank/DDBJ databases">
        <title>Analysis of mating type loci in Filobasidium floriforme.</title>
        <authorList>
            <person name="Nowrousian M."/>
        </authorList>
    </citation>
    <scope>NUCLEOTIDE SEQUENCE</scope>
    <source>
        <strain evidence="11">CBS 6242</strain>
    </source>
</reference>
<evidence type="ECO:0000313" key="12">
    <source>
        <dbReference type="Proteomes" id="UP000812966"/>
    </source>
</evidence>
<dbReference type="GO" id="GO:0035999">
    <property type="term" value="P:tetrahydrofolate interconversion"/>
    <property type="evidence" value="ECO:0007669"/>
    <property type="project" value="UniProtKB-UniPathway"/>
</dbReference>
<dbReference type="CDD" id="cd00537">
    <property type="entry name" value="MTHFR"/>
    <property type="match status" value="1"/>
</dbReference>
<dbReference type="FunFam" id="3.20.20.220:FF:000002">
    <property type="entry name" value="Methylenetetrahydrofolate reductase"/>
    <property type="match status" value="1"/>
</dbReference>
<feature type="compositionally biased region" description="Polar residues" evidence="9">
    <location>
        <begin position="635"/>
        <end position="648"/>
    </location>
</feature>
<evidence type="ECO:0000256" key="5">
    <source>
        <dbReference type="ARBA" id="ARBA00022827"/>
    </source>
</evidence>
<evidence type="ECO:0000256" key="8">
    <source>
        <dbReference type="RuleBase" id="RU004254"/>
    </source>
</evidence>
<dbReference type="Proteomes" id="UP000812966">
    <property type="component" value="Unassembled WGS sequence"/>
</dbReference>
<keyword evidence="4" id="KW-0285">Flavoprotein</keyword>
<dbReference type="PANTHER" id="PTHR45754:SF3">
    <property type="entry name" value="METHYLENETETRAHYDROFOLATE REDUCTASE (NADPH)"/>
    <property type="match status" value="1"/>
</dbReference>
<keyword evidence="6" id="KW-0521">NADP</keyword>
<comment type="caution">
    <text evidence="11">The sequence shown here is derived from an EMBL/GenBank/DDBJ whole genome shotgun (WGS) entry which is preliminary data.</text>
</comment>
<evidence type="ECO:0000256" key="4">
    <source>
        <dbReference type="ARBA" id="ARBA00022630"/>
    </source>
</evidence>
<dbReference type="Gene3D" id="3.20.20.220">
    <property type="match status" value="1"/>
</dbReference>
<keyword evidence="12" id="KW-1185">Reference proteome</keyword>
<keyword evidence="7" id="KW-0560">Oxidoreductase</keyword>
<name>A0A8K0JPW8_9TREE</name>
<evidence type="ECO:0000256" key="6">
    <source>
        <dbReference type="ARBA" id="ARBA00022857"/>
    </source>
</evidence>
<organism evidence="11 12">
    <name type="scientific">Filobasidium floriforme</name>
    <dbReference type="NCBI Taxonomy" id="5210"/>
    <lineage>
        <taxon>Eukaryota</taxon>
        <taxon>Fungi</taxon>
        <taxon>Dikarya</taxon>
        <taxon>Basidiomycota</taxon>
        <taxon>Agaricomycotina</taxon>
        <taxon>Tremellomycetes</taxon>
        <taxon>Filobasidiales</taxon>
        <taxon>Filobasidiaceae</taxon>
        <taxon>Filobasidium</taxon>
    </lineage>
</organism>
<dbReference type="Pfam" id="PF02219">
    <property type="entry name" value="MTHFR"/>
    <property type="match status" value="1"/>
</dbReference>
<protein>
    <recommendedName>
        <fullName evidence="10">MTHFR SAM-binding regulatory domain-containing protein</fullName>
    </recommendedName>
</protein>
<evidence type="ECO:0000256" key="7">
    <source>
        <dbReference type="ARBA" id="ARBA00023002"/>
    </source>
</evidence>
<dbReference type="Pfam" id="PF21895">
    <property type="entry name" value="MTHFR_C"/>
    <property type="match status" value="1"/>
</dbReference>
<dbReference type="GO" id="GO:0009086">
    <property type="term" value="P:methionine biosynthetic process"/>
    <property type="evidence" value="ECO:0007669"/>
    <property type="project" value="TreeGrafter"/>
</dbReference>